<comment type="caution">
    <text evidence="3">The sequence shown here is derived from an EMBL/GenBank/DDBJ whole genome shotgun (WGS) entry which is preliminary data.</text>
</comment>
<feature type="domain" description="DUF218" evidence="2">
    <location>
        <begin position="262"/>
        <end position="414"/>
    </location>
</feature>
<dbReference type="PANTHER" id="PTHR30336">
    <property type="entry name" value="INNER MEMBRANE PROTEIN, PROBABLE PERMEASE"/>
    <property type="match status" value="1"/>
</dbReference>
<dbReference type="InterPro" id="IPR014729">
    <property type="entry name" value="Rossmann-like_a/b/a_fold"/>
</dbReference>
<dbReference type="GO" id="GO:0043164">
    <property type="term" value="P:Gram-negative-bacterium-type cell wall biogenesis"/>
    <property type="evidence" value="ECO:0007669"/>
    <property type="project" value="TreeGrafter"/>
</dbReference>
<evidence type="ECO:0000313" key="3">
    <source>
        <dbReference type="EMBL" id="GAF74390.1"/>
    </source>
</evidence>
<dbReference type="SUPFAM" id="SSF53756">
    <property type="entry name" value="UDP-Glycosyltransferase/glycogen phosphorylase"/>
    <property type="match status" value="1"/>
</dbReference>
<dbReference type="InterPro" id="IPR003848">
    <property type="entry name" value="DUF218"/>
</dbReference>
<dbReference type="Pfam" id="PF13692">
    <property type="entry name" value="Glyco_trans_1_4"/>
    <property type="match status" value="1"/>
</dbReference>
<organism evidence="3">
    <name type="scientific">marine sediment metagenome</name>
    <dbReference type="NCBI Taxonomy" id="412755"/>
    <lineage>
        <taxon>unclassified sequences</taxon>
        <taxon>metagenomes</taxon>
        <taxon>ecological metagenomes</taxon>
    </lineage>
</organism>
<dbReference type="InterPro" id="IPR051599">
    <property type="entry name" value="Cell_Envelope_Assoc"/>
</dbReference>
<accession>X0TEA2</accession>
<dbReference type="AlphaFoldDB" id="X0TEA2"/>
<dbReference type="CDD" id="cd06259">
    <property type="entry name" value="YdcF-like"/>
    <property type="match status" value="1"/>
</dbReference>
<dbReference type="EMBL" id="BARS01004190">
    <property type="protein sequence ID" value="GAF74390.1"/>
    <property type="molecule type" value="Genomic_DNA"/>
</dbReference>
<dbReference type="GO" id="GO:0000270">
    <property type="term" value="P:peptidoglycan metabolic process"/>
    <property type="evidence" value="ECO:0007669"/>
    <property type="project" value="TreeGrafter"/>
</dbReference>
<keyword evidence="1" id="KW-0472">Membrane</keyword>
<protein>
    <recommendedName>
        <fullName evidence="2">DUF218 domain-containing protein</fullName>
    </recommendedName>
</protein>
<dbReference type="PANTHER" id="PTHR30336:SF4">
    <property type="entry name" value="ENVELOPE BIOGENESIS FACTOR ELYC"/>
    <property type="match status" value="1"/>
</dbReference>
<keyword evidence="1" id="KW-0812">Transmembrane</keyword>
<reference evidence="3" key="1">
    <citation type="journal article" date="2014" name="Front. Microbiol.">
        <title>High frequency of phylogenetically diverse reductive dehalogenase-homologous genes in deep subseafloor sedimentary metagenomes.</title>
        <authorList>
            <person name="Kawai M."/>
            <person name="Futagami T."/>
            <person name="Toyoda A."/>
            <person name="Takaki Y."/>
            <person name="Nishi S."/>
            <person name="Hori S."/>
            <person name="Arai W."/>
            <person name="Tsubouchi T."/>
            <person name="Morono Y."/>
            <person name="Uchiyama I."/>
            <person name="Ito T."/>
            <person name="Fujiyama A."/>
            <person name="Inagaki F."/>
            <person name="Takami H."/>
        </authorList>
    </citation>
    <scope>NUCLEOTIDE SEQUENCE</scope>
    <source>
        <strain evidence="3">Expedition CK06-06</strain>
    </source>
</reference>
<dbReference type="GO" id="GO:0005886">
    <property type="term" value="C:plasma membrane"/>
    <property type="evidence" value="ECO:0007669"/>
    <property type="project" value="TreeGrafter"/>
</dbReference>
<gene>
    <name evidence="3" type="ORF">S01H1_08167</name>
</gene>
<evidence type="ECO:0000256" key="1">
    <source>
        <dbReference type="SAM" id="Phobius"/>
    </source>
</evidence>
<name>X0TEA2_9ZZZZ</name>
<dbReference type="Pfam" id="PF02698">
    <property type="entry name" value="DUF218"/>
    <property type="match status" value="1"/>
</dbReference>
<feature type="non-terminal residue" evidence="3">
    <location>
        <position position="1"/>
    </location>
</feature>
<evidence type="ECO:0000259" key="2">
    <source>
        <dbReference type="Pfam" id="PF02698"/>
    </source>
</evidence>
<sequence length="430" mass="49167">NENVHIFPFGVNEAVFSQTAEKKPEKNKCPTLGYIGGIHRHVDVGLLKNIAKRNRDWKIILVGPMQINEDTFKGFDNVELKGKKELAELPAYISGFDICLIPYVLNEYTKTVYPTKLNEYLMMGKPVVSTSIPEVDRFNEEHAGVIEVAKTEDEFIRKIEKSLKEPFSEESCKRRQDVARQSNWPNRIAEMSYLMEKAIEKRHNEKTMRWREEMTLFYKKLKGKTLKLALGLILLYVIIFRTSFVWFLASPLKISETPQRCDAIAVFGGGVGESGSPGKSTIERARFGADLYNEGFAKHIIFSSGYTHKYNDAENMKLIALSMGVPAGDIILDKKGDITYKNVKYTAEIVRKNNFHKIILVSSPYNMRRSSLVFNSIAKDIDVAYVPVPSPQFYQKSGPVKLAQIKAIMHEYLGIVYYWFKGYIKLGREQ</sequence>
<dbReference type="Gene3D" id="3.40.50.620">
    <property type="entry name" value="HUPs"/>
    <property type="match status" value="1"/>
</dbReference>
<keyword evidence="1" id="KW-1133">Transmembrane helix</keyword>
<feature type="transmembrane region" description="Helical" evidence="1">
    <location>
        <begin position="228"/>
        <end position="249"/>
    </location>
</feature>
<proteinExistence type="predicted"/>
<dbReference type="Gene3D" id="3.40.50.2000">
    <property type="entry name" value="Glycogen Phosphorylase B"/>
    <property type="match status" value="1"/>
</dbReference>